<evidence type="ECO:0000313" key="2">
    <source>
        <dbReference type="Proteomes" id="UP001153678"/>
    </source>
</evidence>
<evidence type="ECO:0000313" key="1">
    <source>
        <dbReference type="EMBL" id="CAI2182410.1"/>
    </source>
</evidence>
<protein>
    <submittedName>
        <fullName evidence="1">1398_t:CDS:1</fullName>
    </submittedName>
</protein>
<sequence>MNNQEKTIFNCQTCKAPIKLSPPDQKGRQVLEFYENKYLNTKCDWCRKESKNCGFHQKYNYKRCLKELAQEKRARIK</sequence>
<organism evidence="1 2">
    <name type="scientific">Funneliformis geosporum</name>
    <dbReference type="NCBI Taxonomy" id="1117311"/>
    <lineage>
        <taxon>Eukaryota</taxon>
        <taxon>Fungi</taxon>
        <taxon>Fungi incertae sedis</taxon>
        <taxon>Mucoromycota</taxon>
        <taxon>Glomeromycotina</taxon>
        <taxon>Glomeromycetes</taxon>
        <taxon>Glomerales</taxon>
        <taxon>Glomeraceae</taxon>
        <taxon>Funneliformis</taxon>
    </lineage>
</organism>
<reference evidence="1" key="1">
    <citation type="submission" date="2022-08" db="EMBL/GenBank/DDBJ databases">
        <authorList>
            <person name="Kallberg Y."/>
            <person name="Tangrot J."/>
            <person name="Rosling A."/>
        </authorList>
    </citation>
    <scope>NUCLEOTIDE SEQUENCE</scope>
    <source>
        <strain evidence="1">Wild A</strain>
    </source>
</reference>
<keyword evidence="2" id="KW-1185">Reference proteome</keyword>
<proteinExistence type="predicted"/>
<dbReference type="AlphaFoldDB" id="A0A9W4WYT6"/>
<dbReference type="EMBL" id="CAMKVN010002739">
    <property type="protein sequence ID" value="CAI2182410.1"/>
    <property type="molecule type" value="Genomic_DNA"/>
</dbReference>
<accession>A0A9W4WYT6</accession>
<name>A0A9W4WYT6_9GLOM</name>
<dbReference type="Proteomes" id="UP001153678">
    <property type="component" value="Unassembled WGS sequence"/>
</dbReference>
<gene>
    <name evidence="1" type="ORF">FWILDA_LOCUS10566</name>
</gene>
<comment type="caution">
    <text evidence="1">The sequence shown here is derived from an EMBL/GenBank/DDBJ whole genome shotgun (WGS) entry which is preliminary data.</text>
</comment>